<dbReference type="AlphaFoldDB" id="A0A6M5YNS8"/>
<reference evidence="2" key="1">
    <citation type="submission" date="2020-05" db="EMBL/GenBank/DDBJ databases">
        <title>Frigoriglobus tundricola gen. nov., sp. nov., a psychrotolerant cellulolytic planctomycete of the family Gemmataceae with two divergent copies of 16S rRNA gene.</title>
        <authorList>
            <person name="Kulichevskaya I.S."/>
            <person name="Ivanova A.A."/>
            <person name="Naumoff D.G."/>
            <person name="Beletsky A.V."/>
            <person name="Rijpstra W.I.C."/>
            <person name="Sinninghe Damste J.S."/>
            <person name="Mardanov A.V."/>
            <person name="Ravin N.V."/>
            <person name="Dedysh S.N."/>
        </authorList>
    </citation>
    <scope>NUCLEOTIDE SEQUENCE [LARGE SCALE GENOMIC DNA]</scope>
    <source>
        <strain evidence="2">PL17</strain>
    </source>
</reference>
<protein>
    <submittedName>
        <fullName evidence="1">Uncharacterized protein</fullName>
    </submittedName>
</protein>
<keyword evidence="2" id="KW-1185">Reference proteome</keyword>
<evidence type="ECO:0000313" key="1">
    <source>
        <dbReference type="EMBL" id="QJW95020.1"/>
    </source>
</evidence>
<evidence type="ECO:0000313" key="2">
    <source>
        <dbReference type="Proteomes" id="UP000503447"/>
    </source>
</evidence>
<dbReference type="Proteomes" id="UP000503447">
    <property type="component" value="Chromosome"/>
</dbReference>
<organism evidence="1 2">
    <name type="scientific">Frigoriglobus tundricola</name>
    <dbReference type="NCBI Taxonomy" id="2774151"/>
    <lineage>
        <taxon>Bacteria</taxon>
        <taxon>Pseudomonadati</taxon>
        <taxon>Planctomycetota</taxon>
        <taxon>Planctomycetia</taxon>
        <taxon>Gemmatales</taxon>
        <taxon>Gemmataceae</taxon>
        <taxon>Frigoriglobus</taxon>
    </lineage>
</organism>
<sequence length="50" mass="5518">MSALIYCNGPGITPRPVPLFPCRLLLDLGRGGLTAPPEDFLIGEERNHNW</sequence>
<accession>A0A6M5YNS8</accession>
<dbReference type="KEGG" id="ftj:FTUN_2546"/>
<dbReference type="EMBL" id="CP053452">
    <property type="protein sequence ID" value="QJW95020.1"/>
    <property type="molecule type" value="Genomic_DNA"/>
</dbReference>
<gene>
    <name evidence="1" type="ORF">FTUN_2546</name>
</gene>
<proteinExistence type="predicted"/>
<name>A0A6M5YNS8_9BACT</name>